<keyword evidence="4 5" id="KW-0472">Membrane</keyword>
<feature type="transmembrane region" description="Helical" evidence="5">
    <location>
        <begin position="172"/>
        <end position="195"/>
    </location>
</feature>
<dbReference type="PANTHER" id="PTHR43027">
    <property type="entry name" value="DOXORUBICIN RESISTANCE ABC TRANSPORTER PERMEASE PROTEIN DRRC-RELATED"/>
    <property type="match status" value="1"/>
</dbReference>
<dbReference type="InterPro" id="IPR013525">
    <property type="entry name" value="ABC2_TM"/>
</dbReference>
<evidence type="ECO:0000313" key="8">
    <source>
        <dbReference type="Proteomes" id="UP000611796"/>
    </source>
</evidence>
<dbReference type="Proteomes" id="UP000611796">
    <property type="component" value="Unassembled WGS sequence"/>
</dbReference>
<evidence type="ECO:0000256" key="4">
    <source>
        <dbReference type="ARBA" id="ARBA00023136"/>
    </source>
</evidence>
<keyword evidence="3 5" id="KW-1133">Transmembrane helix</keyword>
<evidence type="ECO:0000259" key="6">
    <source>
        <dbReference type="Pfam" id="PF12698"/>
    </source>
</evidence>
<organism evidence="7 8">
    <name type="scientific">Paeniclostridium hominis</name>
    <dbReference type="NCBI Taxonomy" id="2764329"/>
    <lineage>
        <taxon>Bacteria</taxon>
        <taxon>Bacillati</taxon>
        <taxon>Bacillota</taxon>
        <taxon>Clostridia</taxon>
        <taxon>Peptostreptococcales</taxon>
        <taxon>Peptostreptococcaceae</taxon>
        <taxon>Paeniclostridium</taxon>
    </lineage>
</organism>
<sequence length="361" mass="41051">MRLLANIKMLFKSLKSNFLITFSTFLLLPLVLSLFLGNILNANFESSISVDPIPIKITDNDKSNASMALKDFIINDTKNLFYINDDDADLNLIIPKNYEKSLNNKKSININIKKLENRGSVDNLLKDIVDDYHENLYLSNLDLDNKSANIFSKASISTTFIKSAKNQSSNEYYAISMLVFLLLIFMSNNVSANYITQSNGINKRMYSFPIKRTTQLIYDFLISVIYALVFVIIYILINRFLNIAFDENLIYLFIISLVSCTLVACISIFIASFFSKTLGSIIISIIMIIQIILGGIFFPISNGLSSFIKFSPLNLISELFMKFSINNTLGSVSFTIFIMLILSLVLFLATFIKEKYSWREL</sequence>
<protein>
    <submittedName>
        <fullName evidence="7">ABC transporter permease</fullName>
    </submittedName>
</protein>
<feature type="transmembrane region" description="Helical" evidence="5">
    <location>
        <begin position="249"/>
        <end position="274"/>
    </location>
</feature>
<name>A0ABR7K387_9FIRM</name>
<evidence type="ECO:0000256" key="2">
    <source>
        <dbReference type="ARBA" id="ARBA00022692"/>
    </source>
</evidence>
<comment type="subcellular location">
    <subcellularLocation>
        <location evidence="1">Membrane</location>
        <topology evidence="1">Multi-pass membrane protein</topology>
    </subcellularLocation>
</comment>
<keyword evidence="2 5" id="KW-0812">Transmembrane</keyword>
<evidence type="ECO:0000313" key="7">
    <source>
        <dbReference type="EMBL" id="MBC6003568.1"/>
    </source>
</evidence>
<feature type="transmembrane region" description="Helical" evidence="5">
    <location>
        <begin position="328"/>
        <end position="352"/>
    </location>
</feature>
<feature type="transmembrane region" description="Helical" evidence="5">
    <location>
        <begin position="216"/>
        <end position="237"/>
    </location>
</feature>
<feature type="domain" description="ABC-2 type transporter transmembrane" evidence="6">
    <location>
        <begin position="21"/>
        <end position="351"/>
    </location>
</feature>
<dbReference type="Pfam" id="PF12698">
    <property type="entry name" value="ABC2_membrane_3"/>
    <property type="match status" value="1"/>
</dbReference>
<proteinExistence type="predicted"/>
<dbReference type="EMBL" id="JACRWD010000001">
    <property type="protein sequence ID" value="MBC6003568.1"/>
    <property type="molecule type" value="Genomic_DNA"/>
</dbReference>
<gene>
    <name evidence="7" type="ORF">H8891_07115</name>
</gene>
<accession>A0ABR7K387</accession>
<reference evidence="7 8" key="1">
    <citation type="submission" date="2020-08" db="EMBL/GenBank/DDBJ databases">
        <authorList>
            <person name="Liu C."/>
            <person name="Sun Q."/>
        </authorList>
    </citation>
    <scope>NUCLEOTIDE SEQUENCE [LARGE SCALE GENOMIC DNA]</scope>
    <source>
        <strain evidence="7 8">NSJ-45</strain>
    </source>
</reference>
<evidence type="ECO:0000256" key="1">
    <source>
        <dbReference type="ARBA" id="ARBA00004141"/>
    </source>
</evidence>
<dbReference type="RefSeq" id="WP_187005798.1">
    <property type="nucleotide sequence ID" value="NZ_JACRWD010000001.1"/>
</dbReference>
<evidence type="ECO:0000256" key="3">
    <source>
        <dbReference type="ARBA" id="ARBA00022989"/>
    </source>
</evidence>
<feature type="transmembrane region" description="Helical" evidence="5">
    <location>
        <begin position="281"/>
        <end position="308"/>
    </location>
</feature>
<dbReference type="PANTHER" id="PTHR43027:SF1">
    <property type="entry name" value="DOXORUBICIN RESISTANCE ABC TRANSPORTER PERMEASE PROTEIN DRRC-RELATED"/>
    <property type="match status" value="1"/>
</dbReference>
<dbReference type="InterPro" id="IPR052902">
    <property type="entry name" value="ABC-2_transporter"/>
</dbReference>
<comment type="caution">
    <text evidence="7">The sequence shown here is derived from an EMBL/GenBank/DDBJ whole genome shotgun (WGS) entry which is preliminary data.</text>
</comment>
<keyword evidence="8" id="KW-1185">Reference proteome</keyword>
<evidence type="ECO:0000256" key="5">
    <source>
        <dbReference type="SAM" id="Phobius"/>
    </source>
</evidence>